<dbReference type="Pfam" id="PF26580">
    <property type="entry name" value="Mtb12_C"/>
    <property type="match status" value="1"/>
</dbReference>
<gene>
    <name evidence="5" type="ORF">H7J73_03740</name>
</gene>
<keyword evidence="6" id="KW-1185">Reference proteome</keyword>
<evidence type="ECO:0000313" key="6">
    <source>
        <dbReference type="Proteomes" id="UP001526201"/>
    </source>
</evidence>
<evidence type="ECO:0000256" key="2">
    <source>
        <dbReference type="ARBA" id="ARBA00093774"/>
    </source>
</evidence>
<evidence type="ECO:0000256" key="3">
    <source>
        <dbReference type="SAM" id="SignalP"/>
    </source>
</evidence>
<dbReference type="InterPro" id="IPR058644">
    <property type="entry name" value="Mtb12-like_C"/>
</dbReference>
<feature type="chain" id="PRO_5046547013" description="Low molecular weight antigen MTB12-like C-terminal domain-containing protein" evidence="3">
    <location>
        <begin position="19"/>
        <end position="138"/>
    </location>
</feature>
<evidence type="ECO:0000256" key="1">
    <source>
        <dbReference type="ARBA" id="ARBA00022729"/>
    </source>
</evidence>
<dbReference type="EMBL" id="JACKTY010000012">
    <property type="protein sequence ID" value="MCV7225147.1"/>
    <property type="molecule type" value="Genomic_DNA"/>
</dbReference>
<proteinExistence type="inferred from homology"/>
<feature type="domain" description="Low molecular weight antigen MTB12-like C-terminal" evidence="4">
    <location>
        <begin position="24"/>
        <end position="127"/>
    </location>
</feature>
<name>A0ABT3C6Q0_9MYCO</name>
<feature type="signal peptide" evidence="3">
    <location>
        <begin position="1"/>
        <end position="18"/>
    </location>
</feature>
<accession>A0ABT3C6Q0</accession>
<dbReference type="Proteomes" id="UP001526201">
    <property type="component" value="Unassembled WGS sequence"/>
</dbReference>
<evidence type="ECO:0000259" key="4">
    <source>
        <dbReference type="Pfam" id="PF26580"/>
    </source>
</evidence>
<keyword evidence="1 3" id="KW-0732">Signal</keyword>
<evidence type="ECO:0000313" key="5">
    <source>
        <dbReference type="EMBL" id="MCV7225147.1"/>
    </source>
</evidence>
<reference evidence="5 6" key="1">
    <citation type="journal article" date="2022" name="BMC Genomics">
        <title>Comparative genome analysis of mycobacteria focusing on tRNA and non-coding RNA.</title>
        <authorList>
            <person name="Behra P.R.K."/>
            <person name="Pettersson B.M.F."/>
            <person name="Ramesh M."/>
            <person name="Das S."/>
            <person name="Dasgupta S."/>
            <person name="Kirsebom L.A."/>
        </authorList>
    </citation>
    <scope>NUCLEOTIDE SEQUENCE [LARGE SCALE GENOMIC DNA]</scope>
    <source>
        <strain evidence="5 6">DSM 44078</strain>
    </source>
</reference>
<comment type="similarity">
    <text evidence="2">Belongs to the MTB12 family.</text>
</comment>
<organism evidence="5 6">
    <name type="scientific">Mycolicibacterium komossense</name>
    <dbReference type="NCBI Taxonomy" id="1779"/>
    <lineage>
        <taxon>Bacteria</taxon>
        <taxon>Bacillati</taxon>
        <taxon>Actinomycetota</taxon>
        <taxon>Actinomycetes</taxon>
        <taxon>Mycobacteriales</taxon>
        <taxon>Mycobacteriaceae</taxon>
        <taxon>Mycolicibacterium</taxon>
    </lineage>
</organism>
<comment type="caution">
    <text evidence="5">The sequence shown here is derived from an EMBL/GenBank/DDBJ whole genome shotgun (WGS) entry which is preliminary data.</text>
</comment>
<sequence length="138" mass="14743">MTGALTVAVLLAGTPARAEPSTTVPSPDQLTDQISVIFDINADKAYRASFLEAGDAALPVADAVGGPMAQHRSMVSMRIENPTLNGDQLDTQLVMSVMGIGAQRREMDWIEKGGTWKLSTRSLCSIYLETSRTSSCPL</sequence>
<protein>
    <recommendedName>
        <fullName evidence="4">Low molecular weight antigen MTB12-like C-terminal domain-containing protein</fullName>
    </recommendedName>
</protein>